<evidence type="ECO:0000313" key="2">
    <source>
        <dbReference type="Proteomes" id="UP000015361"/>
    </source>
</evidence>
<organism evidence="1 2">
    <name type="scientific">Lactococcus lactis subsp. lactis A12</name>
    <dbReference type="NCBI Taxonomy" id="1137134"/>
    <lineage>
        <taxon>Bacteria</taxon>
        <taxon>Bacillati</taxon>
        <taxon>Bacillota</taxon>
        <taxon>Bacilli</taxon>
        <taxon>Lactobacillales</taxon>
        <taxon>Streptococcaceae</taxon>
        <taxon>Lactococcus</taxon>
    </lineage>
</organism>
<dbReference type="InterPro" id="IPR052058">
    <property type="entry name" value="Alcohol_O-acetyltransferase"/>
</dbReference>
<comment type="caution">
    <text evidence="1">The sequence shown here is derived from an EMBL/GenBank/DDBJ whole genome shotgun (WGS) entry which is preliminary data.</text>
</comment>
<evidence type="ECO:0000313" key="1">
    <source>
        <dbReference type="EMBL" id="CDG03902.1"/>
    </source>
</evidence>
<name>S6FS18_LACLL</name>
<protein>
    <recommendedName>
        <fullName evidence="3">Condensation domain-containing protein</fullName>
    </recommendedName>
</protein>
<dbReference type="Proteomes" id="UP000015361">
    <property type="component" value="Unassembled WGS sequence"/>
</dbReference>
<gene>
    <name evidence="1" type="primary">LVIS_0152</name>
    <name evidence="1" type="ORF">O9U_08450</name>
</gene>
<evidence type="ECO:0008006" key="3">
    <source>
        <dbReference type="Google" id="ProtNLM"/>
    </source>
</evidence>
<dbReference type="SUPFAM" id="SSF52777">
    <property type="entry name" value="CoA-dependent acyltransferases"/>
    <property type="match status" value="2"/>
</dbReference>
<accession>S6FS18</accession>
<reference evidence="1 2" key="1">
    <citation type="journal article" date="2013" name="Appl. Environ. Microbiol.">
        <title>The Carbohydrate Metabolism Signature of Lactococcus lactis Strain A12 Reveals Its Sourdough Ecosystem Origin.</title>
        <authorList>
            <person name="Passerini D."/>
            <person name="Coddeville M."/>
            <person name="Le Bourgeois P."/>
            <person name="Loubiere P."/>
            <person name="Ritzenthaler P."/>
            <person name="Fontagne-Faucher C."/>
            <person name="Daveran-Mingot M.L."/>
            <person name="Cocaign-Bousquet M."/>
        </authorList>
    </citation>
    <scope>NUCLEOTIDE SEQUENCE [LARGE SCALE GENOMIC DNA]</scope>
    <source>
        <strain evidence="1 2">A12</strain>
    </source>
</reference>
<dbReference type="EMBL" id="CBLU010000006">
    <property type="protein sequence ID" value="CDG03902.1"/>
    <property type="molecule type" value="Genomic_DNA"/>
</dbReference>
<proteinExistence type="predicted"/>
<dbReference type="Gene3D" id="3.30.559.10">
    <property type="entry name" value="Chloramphenicol acetyltransferase-like domain"/>
    <property type="match status" value="1"/>
</dbReference>
<sequence length="407" mass="47540">MKRYEGQATSILHTTGFNRIYPSVLGVLRFSKELDIFRLKKAIARLSKTIPQIFCRYEVKDNCFYPVVNNADEILHKLSHDENPYDFSFDYQEKPQLQIFYQPYEKGYQLIFIVSHIFSDGAGLKQIMAHLVKLYNNPELNTQKNHQDLYSVLNNLPKKIPGTPSRLHDSNISLELPFPELHFESYRAVHQVIYPKDKFLQVHQKSNKMAFTINDVLLTAFMKMLAKYNPKADVIPLSCPTDTRQFLKESQKSKLHIGNFTARYTPQPAVKFEESFIDSCKKVHEEMEGLKNQYQFLQSTLILIKNYESKTLEELRKIADKNYHIKDISYTNMSSLKREDYTFLDNTLVDCFTSGAFRQAPMYQICFSTFEGQLNLVANVIGDQKQHEFSVKLLYETVEQLNKLLKE</sequence>
<dbReference type="RefSeq" id="WP_021722080.1">
    <property type="nucleotide sequence ID" value="NZ_CBLU010000006.1"/>
</dbReference>
<dbReference type="Gene3D" id="3.30.559.30">
    <property type="entry name" value="Nonribosomal peptide synthetase, condensation domain"/>
    <property type="match status" value="1"/>
</dbReference>
<dbReference type="PANTHER" id="PTHR28037:SF1">
    <property type="entry name" value="ALCOHOL O-ACETYLTRANSFERASE 1-RELATED"/>
    <property type="match status" value="1"/>
</dbReference>
<dbReference type="PANTHER" id="PTHR28037">
    <property type="entry name" value="ALCOHOL O-ACETYLTRANSFERASE 1-RELATED"/>
    <property type="match status" value="1"/>
</dbReference>
<dbReference type="AlphaFoldDB" id="S6FS18"/>
<dbReference type="InterPro" id="IPR023213">
    <property type="entry name" value="CAT-like_dom_sf"/>
</dbReference>